<gene>
    <name evidence="2" type="ORF">A3SI_11639</name>
</gene>
<proteinExistence type="predicted"/>
<sequence>MLLAASLMACSPKETALTAPIETHTMQTEKKVVYQVFTRLFGNTGTAQKPGARQRKMASGSLRISRIRP</sequence>
<accession>I5C2F9</accession>
<reference evidence="2 3" key="1">
    <citation type="submission" date="2012-05" db="EMBL/GenBank/DDBJ databases">
        <title>Genome sequence of Nitritalea halalkaliphila LW7.</title>
        <authorList>
            <person name="Jangir P.K."/>
            <person name="Singh A."/>
            <person name="Shivaji S."/>
            <person name="Sharma R."/>
        </authorList>
    </citation>
    <scope>NUCLEOTIDE SEQUENCE [LARGE SCALE GENOMIC DNA]</scope>
    <source>
        <strain evidence="2 3">LW7</strain>
    </source>
</reference>
<dbReference type="Proteomes" id="UP000005551">
    <property type="component" value="Unassembled WGS sequence"/>
</dbReference>
<dbReference type="PATRIC" id="fig|1189621.3.peg.2424"/>
<evidence type="ECO:0000313" key="2">
    <source>
        <dbReference type="EMBL" id="EIM76011.1"/>
    </source>
</evidence>
<name>I5C2F9_9BACT</name>
<evidence type="ECO:0000256" key="1">
    <source>
        <dbReference type="SAM" id="MobiDB-lite"/>
    </source>
</evidence>
<dbReference type="AlphaFoldDB" id="I5C2F9"/>
<comment type="caution">
    <text evidence="2">The sequence shown here is derived from an EMBL/GenBank/DDBJ whole genome shotgun (WGS) entry which is preliminary data.</text>
</comment>
<dbReference type="RefSeq" id="WP_009055391.1">
    <property type="nucleotide sequence ID" value="NZ_AJYA01000024.1"/>
</dbReference>
<feature type="region of interest" description="Disordered" evidence="1">
    <location>
        <begin position="45"/>
        <end position="69"/>
    </location>
</feature>
<organism evidence="2 3">
    <name type="scientific">Nitritalea halalkaliphila LW7</name>
    <dbReference type="NCBI Taxonomy" id="1189621"/>
    <lineage>
        <taxon>Bacteria</taxon>
        <taxon>Pseudomonadati</taxon>
        <taxon>Bacteroidota</taxon>
        <taxon>Cytophagia</taxon>
        <taxon>Cytophagales</taxon>
        <taxon>Cyclobacteriaceae</taxon>
        <taxon>Nitritalea</taxon>
    </lineage>
</organism>
<protein>
    <submittedName>
        <fullName evidence="2">Uncharacterized protein</fullName>
    </submittedName>
</protein>
<evidence type="ECO:0000313" key="3">
    <source>
        <dbReference type="Proteomes" id="UP000005551"/>
    </source>
</evidence>
<keyword evidence="3" id="KW-1185">Reference proteome</keyword>
<dbReference type="EMBL" id="AJYA01000024">
    <property type="protein sequence ID" value="EIM76011.1"/>
    <property type="molecule type" value="Genomic_DNA"/>
</dbReference>
<dbReference type="STRING" id="1189621.A3SI_11639"/>